<organism evidence="14 15">
    <name type="scientific">Peiella sedimenti</name>
    <dbReference type="NCBI Taxonomy" id="3061083"/>
    <lineage>
        <taxon>Bacteria</taxon>
        <taxon>Pseudomonadati</taxon>
        <taxon>Pseudomonadota</taxon>
        <taxon>Alphaproteobacteria</taxon>
        <taxon>Caulobacterales</taxon>
        <taxon>Caulobacteraceae</taxon>
        <taxon>Peiella</taxon>
    </lineage>
</organism>
<keyword evidence="10 12" id="KW-1133">Transmembrane helix</keyword>
<dbReference type="Proteomes" id="UP001169063">
    <property type="component" value="Unassembled WGS sequence"/>
</dbReference>
<evidence type="ECO:0000313" key="14">
    <source>
        <dbReference type="EMBL" id="MDO1560484.1"/>
    </source>
</evidence>
<comment type="caution">
    <text evidence="14">The sequence shown here is derived from an EMBL/GenBank/DDBJ whole genome shotgun (WGS) entry which is preliminary data.</text>
</comment>
<dbReference type="PANTHER" id="PTHR43867">
    <property type="entry name" value="CELLULOSE SYNTHASE CATALYTIC SUBUNIT A [UDP-FORMING]"/>
    <property type="match status" value="1"/>
</dbReference>
<keyword evidence="5" id="KW-1003">Cell membrane</keyword>
<dbReference type="NCBIfam" id="NF003958">
    <property type="entry name" value="PRK05454.2-1"/>
    <property type="match status" value="1"/>
</dbReference>
<name>A0ABT8SPQ4_9CAUL</name>
<evidence type="ECO:0000256" key="6">
    <source>
        <dbReference type="ARBA" id="ARBA00022519"/>
    </source>
</evidence>
<evidence type="ECO:0000256" key="7">
    <source>
        <dbReference type="ARBA" id="ARBA00022676"/>
    </source>
</evidence>
<evidence type="ECO:0000256" key="10">
    <source>
        <dbReference type="ARBA" id="ARBA00022989"/>
    </source>
</evidence>
<keyword evidence="15" id="KW-1185">Reference proteome</keyword>
<feature type="transmembrane region" description="Helical" evidence="12">
    <location>
        <begin position="593"/>
        <end position="613"/>
    </location>
</feature>
<sequence>MEALNDVVVPFDRARPLDGGWTDAVARAPRVPAEIAEHLPPEHPIAMDRQRFDEASEATGPLAAESGEGMAWRRWAIFGGAVFLAAGVAHKPFTMFQPEGFTGLEIFGLTLFYLLSYALACWFGTSLAGFFVLLKNRQDEIGLMSSPRRVPTGRTALLAPIYNEDFRAVAARLRTIDESLAAEGLSDRFDVFILSDTTKGEIAAEERQGFAALMGSTHSAFYYRRRTENHERKAGNLAEWVARFGGAYETMVVLDADSLMSGELIGRLAATMERRPDIGLIQTLPAVVNAKSLFARWAQFGVRLYGRVASAGLGWWSGAEASYWGHNAIVRTRAFAACASLPHLPGRKPFGGHLMSHDVPEAAFLRRGGWGVHIAAIDQGSYEENPPNLIEASVRDRRWCQGNMQHVRILNAKGFHWVSRLHLLMGFLAYALSPLWLVFLSVWVALTLQMGSFDDQYATWADLAKDSNADWSWRDLELPGWSGVLALLLLIGPKLLGATLILLRAEDRARYGGGLRLIAGVVLEMLISVLMAPVLMLSQTRAMVEICLGRDAGWAPQQRDGGRLSWVDGLRRYWWHGLVGLGLALAASPWPPLLLASAPLLGGLILAVPFAVISSRRDLNRWLQPGGLMATPEEIQPDALLAHRPVWTTPEAAQADETFVPAPAAAVG</sequence>
<evidence type="ECO:0000256" key="5">
    <source>
        <dbReference type="ARBA" id="ARBA00022475"/>
    </source>
</evidence>
<dbReference type="InterPro" id="IPR001173">
    <property type="entry name" value="Glyco_trans_2-like"/>
</dbReference>
<comment type="subcellular location">
    <subcellularLocation>
        <location evidence="1">Cell inner membrane</location>
        <topology evidence="1">Multi-pass membrane protein</topology>
    </subcellularLocation>
</comment>
<keyword evidence="6" id="KW-0997">Cell inner membrane</keyword>
<dbReference type="RefSeq" id="WP_302110915.1">
    <property type="nucleotide sequence ID" value="NZ_JAUKTR010000006.1"/>
</dbReference>
<dbReference type="GO" id="GO:0016757">
    <property type="term" value="F:glycosyltransferase activity"/>
    <property type="evidence" value="ECO:0007669"/>
    <property type="project" value="UniProtKB-KW"/>
</dbReference>
<evidence type="ECO:0000256" key="12">
    <source>
        <dbReference type="SAM" id="Phobius"/>
    </source>
</evidence>
<evidence type="ECO:0000256" key="4">
    <source>
        <dbReference type="ARBA" id="ARBA00020585"/>
    </source>
</evidence>
<dbReference type="InterPro" id="IPR029044">
    <property type="entry name" value="Nucleotide-diphossugar_trans"/>
</dbReference>
<evidence type="ECO:0000256" key="11">
    <source>
        <dbReference type="ARBA" id="ARBA00023136"/>
    </source>
</evidence>
<dbReference type="InterPro" id="IPR050321">
    <property type="entry name" value="Glycosyltr_2/OpgH_subfam"/>
</dbReference>
<keyword evidence="11 12" id="KW-0472">Membrane</keyword>
<evidence type="ECO:0000256" key="1">
    <source>
        <dbReference type="ARBA" id="ARBA00004429"/>
    </source>
</evidence>
<comment type="similarity">
    <text evidence="3">Belongs to the glycosyltransferase 2 family. OpgH subfamily.</text>
</comment>
<feature type="transmembrane region" description="Helical" evidence="12">
    <location>
        <begin position="75"/>
        <end position="93"/>
    </location>
</feature>
<keyword evidence="8 14" id="KW-0808">Transferase</keyword>
<evidence type="ECO:0000256" key="8">
    <source>
        <dbReference type="ARBA" id="ARBA00022679"/>
    </source>
</evidence>
<feature type="transmembrane region" description="Helical" evidence="12">
    <location>
        <begin position="113"/>
        <end position="134"/>
    </location>
</feature>
<protein>
    <recommendedName>
        <fullName evidence="4">Glucans biosynthesis glucosyltransferase H</fullName>
    </recommendedName>
</protein>
<dbReference type="NCBIfam" id="NF003962">
    <property type="entry name" value="PRK05454.2-5"/>
    <property type="match status" value="1"/>
</dbReference>
<accession>A0ABT8SPQ4</accession>
<evidence type="ECO:0000313" key="15">
    <source>
        <dbReference type="Proteomes" id="UP001169063"/>
    </source>
</evidence>
<feature type="domain" description="Glycosyltransferase 2-like" evidence="13">
    <location>
        <begin position="252"/>
        <end position="446"/>
    </location>
</feature>
<comment type="pathway">
    <text evidence="2">Glycan metabolism; osmoregulated periplasmic glucan (OPG) biosynthesis.</text>
</comment>
<dbReference type="EMBL" id="JAUKTR010000006">
    <property type="protein sequence ID" value="MDO1560484.1"/>
    <property type="molecule type" value="Genomic_DNA"/>
</dbReference>
<reference evidence="14" key="1">
    <citation type="submission" date="2023-07" db="EMBL/GenBank/DDBJ databases">
        <title>Brevundimonas soil sp. nov., isolated from the soil of chemical plant.</title>
        <authorList>
            <person name="Wu N."/>
        </authorList>
    </citation>
    <scope>NUCLEOTIDE SEQUENCE</scope>
    <source>
        <strain evidence="14">XZ-24</strain>
    </source>
</reference>
<evidence type="ECO:0000259" key="13">
    <source>
        <dbReference type="Pfam" id="PF13632"/>
    </source>
</evidence>
<feature type="transmembrane region" description="Helical" evidence="12">
    <location>
        <begin position="481"/>
        <end position="503"/>
    </location>
</feature>
<dbReference type="Gene3D" id="3.90.550.10">
    <property type="entry name" value="Spore Coat Polysaccharide Biosynthesis Protein SpsA, Chain A"/>
    <property type="match status" value="1"/>
</dbReference>
<evidence type="ECO:0000256" key="2">
    <source>
        <dbReference type="ARBA" id="ARBA00005001"/>
    </source>
</evidence>
<keyword evidence="9 12" id="KW-0812">Transmembrane</keyword>
<keyword evidence="7 14" id="KW-0328">Glycosyltransferase</keyword>
<evidence type="ECO:0000256" key="9">
    <source>
        <dbReference type="ARBA" id="ARBA00022692"/>
    </source>
</evidence>
<proteinExistence type="inferred from homology"/>
<dbReference type="Pfam" id="PF13632">
    <property type="entry name" value="Glyco_trans_2_3"/>
    <property type="match status" value="1"/>
</dbReference>
<gene>
    <name evidence="14" type="primary">mdoH</name>
    <name evidence="14" type="ORF">Q0812_13705</name>
</gene>
<feature type="transmembrane region" description="Helical" evidence="12">
    <location>
        <begin position="515"/>
        <end position="536"/>
    </location>
</feature>
<evidence type="ECO:0000256" key="3">
    <source>
        <dbReference type="ARBA" id="ARBA00009337"/>
    </source>
</evidence>
<dbReference type="PANTHER" id="PTHR43867:SF5">
    <property type="entry name" value="GLUCANS BIOSYNTHESIS GLUCOSYLTRANSFERASE H"/>
    <property type="match status" value="1"/>
</dbReference>
<dbReference type="SUPFAM" id="SSF53448">
    <property type="entry name" value="Nucleotide-diphospho-sugar transferases"/>
    <property type="match status" value="1"/>
</dbReference>
<feature type="transmembrane region" description="Helical" evidence="12">
    <location>
        <begin position="423"/>
        <end position="446"/>
    </location>
</feature>